<evidence type="ECO:0000313" key="2">
    <source>
        <dbReference type="Proteomes" id="UP000289437"/>
    </source>
</evidence>
<dbReference type="Proteomes" id="UP000289437">
    <property type="component" value="Unassembled WGS sequence"/>
</dbReference>
<dbReference type="EMBL" id="RDSM01000001">
    <property type="protein sequence ID" value="RXH58858.1"/>
    <property type="molecule type" value="Genomic_DNA"/>
</dbReference>
<name>A0A4Q0T9S1_9BACT</name>
<accession>A0A4Q0T9S1</accession>
<evidence type="ECO:0000313" key="1">
    <source>
        <dbReference type="EMBL" id="RXH58858.1"/>
    </source>
</evidence>
<reference evidence="1 2" key="1">
    <citation type="submission" date="2018-11" db="EMBL/GenBank/DDBJ databases">
        <authorList>
            <person name="Mardanov A.V."/>
            <person name="Ravin N.V."/>
            <person name="Dedysh S.N."/>
        </authorList>
    </citation>
    <scope>NUCLEOTIDE SEQUENCE [LARGE SCALE GENOMIC DNA]</scope>
    <source>
        <strain evidence="1 2">AF10</strain>
    </source>
</reference>
<dbReference type="AlphaFoldDB" id="A0A4Q0T9S1"/>
<comment type="caution">
    <text evidence="1">The sequence shown here is derived from an EMBL/GenBank/DDBJ whole genome shotgun (WGS) entry which is preliminary data.</text>
</comment>
<organism evidence="1 2">
    <name type="scientific">Granulicella sibirica</name>
    <dbReference type="NCBI Taxonomy" id="2479048"/>
    <lineage>
        <taxon>Bacteria</taxon>
        <taxon>Pseudomonadati</taxon>
        <taxon>Acidobacteriota</taxon>
        <taxon>Terriglobia</taxon>
        <taxon>Terriglobales</taxon>
        <taxon>Acidobacteriaceae</taxon>
        <taxon>Granulicella</taxon>
    </lineage>
</organism>
<proteinExistence type="predicted"/>
<sequence>MLISSRTTTTTVSTAFAFLIAVLLSSAHLVAQQPPGMAESLANLADQPATRASFTFDRSMMQIAESIMDQNGVDGHRLTAALNSVTVDTYRYKHPAFYTPEVMTSIIHNYNAAGWKHLVNANGDPAASAQPHASITDLWLHFRGAEIDDVTVLLRAPTNMNVIEVSGLLRPLDLVHLSGHFGIPKVDPSAVMVAAPPGK</sequence>
<evidence type="ECO:0008006" key="3">
    <source>
        <dbReference type="Google" id="ProtNLM"/>
    </source>
</evidence>
<protein>
    <recommendedName>
        <fullName evidence="3">DUF4252 domain-containing protein</fullName>
    </recommendedName>
</protein>
<gene>
    <name evidence="1" type="ORF">GRAN_2168</name>
</gene>
<reference evidence="2" key="2">
    <citation type="submission" date="2019-02" db="EMBL/GenBank/DDBJ databases">
        <title>Granulicella sibirica sp. nov., a psychrotolerant acidobacterium isolated from an organic soil layer in forested tundra, West Siberia.</title>
        <authorList>
            <person name="Oshkin I.Y."/>
            <person name="Kulichevskaya I.S."/>
            <person name="Rijpstra W.I.C."/>
            <person name="Sinninghe Damste J.S."/>
            <person name="Rakitin A.L."/>
            <person name="Ravin N.V."/>
            <person name="Dedysh S.N."/>
        </authorList>
    </citation>
    <scope>NUCLEOTIDE SEQUENCE [LARGE SCALE GENOMIC DNA]</scope>
    <source>
        <strain evidence="2">AF10</strain>
    </source>
</reference>
<keyword evidence="2" id="KW-1185">Reference proteome</keyword>
<dbReference type="OrthoDB" id="117939at2"/>